<evidence type="ECO:0000256" key="4">
    <source>
        <dbReference type="ARBA" id="ARBA00022679"/>
    </source>
</evidence>
<keyword evidence="7" id="KW-0067">ATP-binding</keyword>
<dbReference type="Pfam" id="PF02518">
    <property type="entry name" value="HATPase_c"/>
    <property type="match status" value="1"/>
</dbReference>
<keyword evidence="6" id="KW-0418">Kinase</keyword>
<dbReference type="SUPFAM" id="SSF55874">
    <property type="entry name" value="ATPase domain of HSP90 chaperone/DNA topoisomerase II/histidine kinase"/>
    <property type="match status" value="1"/>
</dbReference>
<dbReference type="SMART" id="SM00448">
    <property type="entry name" value="REC"/>
    <property type="match status" value="1"/>
</dbReference>
<evidence type="ECO:0000256" key="6">
    <source>
        <dbReference type="ARBA" id="ARBA00022777"/>
    </source>
</evidence>
<keyword evidence="4" id="KW-0808">Transferase</keyword>
<dbReference type="CDD" id="cd00156">
    <property type="entry name" value="REC"/>
    <property type="match status" value="1"/>
</dbReference>
<sequence length="349" mass="37785">MHVLLLDDNPDDRELVKREVRALFPEVSFEEVGTDWDRFETVFGDGSGYDLVVTDYALRWTDGIKILTHVKAARPDLPVIMFTGTGDQEIAVEAMKAGLDDYVVKSPRHLARLRASVRAVIGHAEGRAALRAREAELAEALRQKEVLLWELHHRVKNNLQTAIALLRLRGRGRDPAIRRDLDAVAARLGALADVQSRVYAAGDLDAVDMRALVTDMARSLIEVYGNGHVTLRLDLAGPLSLSVRRAAPLALLLYEVMLAALTHGFDGHADETLTVSLVPMTEGTPAVITIEDNGRGFDPVAPGDGMGWPLIQQLAVEAGTTLEVGQGSAGRGTRVALRLHPAAGTVAPS</sequence>
<gene>
    <name evidence="10" type="ORF">AVDCRST_MAG27-3195</name>
</gene>
<dbReference type="PANTHER" id="PTHR41523">
    <property type="entry name" value="TWO-COMPONENT SYSTEM SENSOR PROTEIN"/>
    <property type="match status" value="1"/>
</dbReference>
<keyword evidence="5" id="KW-0547">Nucleotide-binding</keyword>
<dbReference type="AlphaFoldDB" id="A0A6J4J796"/>
<dbReference type="Pfam" id="PF07568">
    <property type="entry name" value="HisKA_2"/>
    <property type="match status" value="1"/>
</dbReference>
<evidence type="ECO:0000259" key="9">
    <source>
        <dbReference type="PROSITE" id="PS50110"/>
    </source>
</evidence>
<dbReference type="InterPro" id="IPR036890">
    <property type="entry name" value="HATPase_C_sf"/>
</dbReference>
<dbReference type="Pfam" id="PF00072">
    <property type="entry name" value="Response_reg"/>
    <property type="match status" value="1"/>
</dbReference>
<dbReference type="InterPro" id="IPR011006">
    <property type="entry name" value="CheY-like_superfamily"/>
</dbReference>
<dbReference type="Gene3D" id="3.30.565.10">
    <property type="entry name" value="Histidine kinase-like ATPase, C-terminal domain"/>
    <property type="match status" value="1"/>
</dbReference>
<dbReference type="GO" id="GO:0005524">
    <property type="term" value="F:ATP binding"/>
    <property type="evidence" value="ECO:0007669"/>
    <property type="project" value="UniProtKB-KW"/>
</dbReference>
<dbReference type="PANTHER" id="PTHR41523:SF8">
    <property type="entry name" value="ETHYLENE RESPONSE SENSOR PROTEIN"/>
    <property type="match status" value="1"/>
</dbReference>
<dbReference type="InterPro" id="IPR011495">
    <property type="entry name" value="Sig_transdc_His_kin_sub2_dim/P"/>
</dbReference>
<keyword evidence="3 8" id="KW-0597">Phosphoprotein</keyword>
<feature type="domain" description="Response regulatory" evidence="9">
    <location>
        <begin position="2"/>
        <end position="120"/>
    </location>
</feature>
<dbReference type="SUPFAM" id="SSF52172">
    <property type="entry name" value="CheY-like"/>
    <property type="match status" value="1"/>
</dbReference>
<accession>A0A6J4J796</accession>
<dbReference type="EMBL" id="CADCTD010000149">
    <property type="protein sequence ID" value="CAA9272622.1"/>
    <property type="molecule type" value="Genomic_DNA"/>
</dbReference>
<dbReference type="SMART" id="SM00387">
    <property type="entry name" value="HATPase_c"/>
    <property type="match status" value="1"/>
</dbReference>
<evidence type="ECO:0000256" key="5">
    <source>
        <dbReference type="ARBA" id="ARBA00022741"/>
    </source>
</evidence>
<feature type="modified residue" description="4-aspartylphosphate" evidence="8">
    <location>
        <position position="55"/>
    </location>
</feature>
<evidence type="ECO:0000256" key="2">
    <source>
        <dbReference type="ARBA" id="ARBA00012438"/>
    </source>
</evidence>
<keyword evidence="10" id="KW-0675">Receptor</keyword>
<proteinExistence type="predicted"/>
<dbReference type="GO" id="GO:0004673">
    <property type="term" value="F:protein histidine kinase activity"/>
    <property type="evidence" value="ECO:0007669"/>
    <property type="project" value="UniProtKB-EC"/>
</dbReference>
<dbReference type="InterPro" id="IPR003594">
    <property type="entry name" value="HATPase_dom"/>
</dbReference>
<name>A0A6J4J796_9PROT</name>
<dbReference type="InterPro" id="IPR001789">
    <property type="entry name" value="Sig_transdc_resp-reg_receiver"/>
</dbReference>
<dbReference type="Gene3D" id="3.40.50.2300">
    <property type="match status" value="1"/>
</dbReference>
<dbReference type="GO" id="GO:0000160">
    <property type="term" value="P:phosphorelay signal transduction system"/>
    <property type="evidence" value="ECO:0007669"/>
    <property type="project" value="InterPro"/>
</dbReference>
<evidence type="ECO:0000256" key="7">
    <source>
        <dbReference type="ARBA" id="ARBA00022840"/>
    </source>
</evidence>
<comment type="catalytic activity">
    <reaction evidence="1">
        <text>ATP + protein L-histidine = ADP + protein N-phospho-L-histidine.</text>
        <dbReference type="EC" id="2.7.13.3"/>
    </reaction>
</comment>
<dbReference type="EC" id="2.7.13.3" evidence="2"/>
<dbReference type="PROSITE" id="PS50110">
    <property type="entry name" value="RESPONSE_REGULATORY"/>
    <property type="match status" value="1"/>
</dbReference>
<reference evidence="10" key="1">
    <citation type="submission" date="2020-02" db="EMBL/GenBank/DDBJ databases">
        <authorList>
            <person name="Meier V. D."/>
        </authorList>
    </citation>
    <scope>NUCLEOTIDE SEQUENCE</scope>
    <source>
        <strain evidence="10">AVDCRST_MAG27</strain>
    </source>
</reference>
<evidence type="ECO:0000313" key="10">
    <source>
        <dbReference type="EMBL" id="CAA9272622.1"/>
    </source>
</evidence>
<evidence type="ECO:0000256" key="8">
    <source>
        <dbReference type="PROSITE-ProRule" id="PRU00169"/>
    </source>
</evidence>
<evidence type="ECO:0000256" key="1">
    <source>
        <dbReference type="ARBA" id="ARBA00000085"/>
    </source>
</evidence>
<organism evidence="10">
    <name type="scientific">uncultured Craurococcus sp</name>
    <dbReference type="NCBI Taxonomy" id="1135998"/>
    <lineage>
        <taxon>Bacteria</taxon>
        <taxon>Pseudomonadati</taxon>
        <taxon>Pseudomonadota</taxon>
        <taxon>Alphaproteobacteria</taxon>
        <taxon>Acetobacterales</taxon>
        <taxon>Acetobacteraceae</taxon>
        <taxon>Craurococcus</taxon>
        <taxon>environmental samples</taxon>
    </lineage>
</organism>
<protein>
    <recommendedName>
        <fullName evidence="2">histidine kinase</fullName>
        <ecNumber evidence="2">2.7.13.3</ecNumber>
    </recommendedName>
</protein>
<evidence type="ECO:0000256" key="3">
    <source>
        <dbReference type="ARBA" id="ARBA00022553"/>
    </source>
</evidence>